<evidence type="ECO:0000256" key="1">
    <source>
        <dbReference type="SAM" id="SignalP"/>
    </source>
</evidence>
<keyword evidence="3" id="KW-1185">Reference proteome</keyword>
<feature type="chain" id="PRO_5043722716" description="Lipoprotein" evidence="1">
    <location>
        <begin position="22"/>
        <end position="173"/>
    </location>
</feature>
<dbReference type="AlphaFoldDB" id="A0AAW5N9M4"/>
<evidence type="ECO:0008006" key="4">
    <source>
        <dbReference type="Google" id="ProtNLM"/>
    </source>
</evidence>
<evidence type="ECO:0000313" key="2">
    <source>
        <dbReference type="EMBL" id="MCR8873554.1"/>
    </source>
</evidence>
<keyword evidence="1" id="KW-0732">Signal</keyword>
<dbReference type="RefSeq" id="WP_018711627.1">
    <property type="nucleotide sequence ID" value="NZ_CALULB010000049.1"/>
</dbReference>
<sequence>MKKFLGVLFLASGLLSFTACSGEESDGPESDVIWDIAPFVIHITVSDKDGNDLLNPETSQSIADNGIKAIWTGRTFEKDSIFVPDGQSRAVLAVFRGLYANQWPDGRYRLSFGEFAGDRNYEPQELVIDWNDGTPNDTIVFSHSFWWENHEPNQKTIVYLNGKETDSPVHIVK</sequence>
<proteinExistence type="predicted"/>
<comment type="caution">
    <text evidence="2">The sequence shown here is derived from an EMBL/GenBank/DDBJ whole genome shotgun (WGS) entry which is preliminary data.</text>
</comment>
<accession>A0AAW5N9M4</accession>
<dbReference type="GeneID" id="82444710"/>
<evidence type="ECO:0000313" key="3">
    <source>
        <dbReference type="Proteomes" id="UP001204579"/>
    </source>
</evidence>
<organism evidence="2 3">
    <name type="scientific">Phocaeicola barnesiae</name>
    <dbReference type="NCBI Taxonomy" id="376804"/>
    <lineage>
        <taxon>Bacteria</taxon>
        <taxon>Pseudomonadati</taxon>
        <taxon>Bacteroidota</taxon>
        <taxon>Bacteroidia</taxon>
        <taxon>Bacteroidales</taxon>
        <taxon>Bacteroidaceae</taxon>
        <taxon>Phocaeicola</taxon>
    </lineage>
</organism>
<gene>
    <name evidence="2" type="ORF">NW209_05910</name>
</gene>
<reference evidence="2 3" key="1">
    <citation type="submission" date="2022-08" db="EMBL/GenBank/DDBJ databases">
        <authorList>
            <person name="Zeman M."/>
            <person name="Kubasova T."/>
        </authorList>
    </citation>
    <scope>NUCLEOTIDE SEQUENCE [LARGE SCALE GENOMIC DNA]</scope>
    <source>
        <strain evidence="2 3">ET62</strain>
    </source>
</reference>
<dbReference type="PROSITE" id="PS51257">
    <property type="entry name" value="PROKAR_LIPOPROTEIN"/>
    <property type="match status" value="1"/>
</dbReference>
<protein>
    <recommendedName>
        <fullName evidence="4">Lipoprotein</fullName>
    </recommendedName>
</protein>
<dbReference type="EMBL" id="JANRHJ010000005">
    <property type="protein sequence ID" value="MCR8873554.1"/>
    <property type="molecule type" value="Genomic_DNA"/>
</dbReference>
<name>A0AAW5N9M4_9BACT</name>
<dbReference type="Proteomes" id="UP001204579">
    <property type="component" value="Unassembled WGS sequence"/>
</dbReference>
<feature type="signal peptide" evidence="1">
    <location>
        <begin position="1"/>
        <end position="21"/>
    </location>
</feature>